<name>A0A1B0BXQ0_9MUSC</name>
<dbReference type="PANTHER" id="PTHR24256">
    <property type="entry name" value="TRYPTASE-RELATED"/>
    <property type="match status" value="1"/>
</dbReference>
<dbReference type="EnsemblMetazoa" id="GPPI043633-RA">
    <property type="protein sequence ID" value="GPPI043633-PA"/>
    <property type="gene ID" value="GPPI043633"/>
</dbReference>
<dbReference type="PROSITE" id="PS50240">
    <property type="entry name" value="TRYPSIN_DOM"/>
    <property type="match status" value="2"/>
</dbReference>
<dbReference type="EMBL" id="JXJN01022292">
    <property type="status" value="NOT_ANNOTATED_CDS"/>
    <property type="molecule type" value="Genomic_DNA"/>
</dbReference>
<sequence>MSTMVFVTLVVIVYFFDADDNIDGDDDDDNDDDDDDDDGISSAFVVELVLALTGGNVNPNFLLHRLDPTRLEQPTGYAKYVVWLGWDINGTAGTRGIGVILSKNIILTNYAINLNNKVTYIGDKKISARGFVIYGLSEFVQRPPKEQLIEWRKAISYTTSIWPQSSALQIAVIKLNKNMKLNSKQAAAMPLPSDDHKKVGKKCVVVGWGHTNEGHIVQTRAVIVRREKCKKHLYQSSAEDSDKIICVDVPDAAIRTHCEHFTNGAPLICEGRLTGIVSWQWICDGRVPRPCASVYKLRNWIKSRIEGLGSLSKWEKDTKFSKYVVWHGLDALGIKTVLGMGVILDQNTVLTSYTLNLTNAAAYYQDVPMPVYGFVVYGIPHHVKEIPISKDIDWNEMTNYGYKLYPKPFQPQIALIKLNDPMKLDSHTAAAIPLPVEDIKQDPVSCVVVGFGLEHDEDIVETIAVIVKPDECKRKIPDLYEEAICIDMPARAESSANLDTVKATETEQFSKYSKHVIWFSWTRYDIGRIIGIGILIKDNVVLTNYADNLNSNLLRFNFPIAKLRGFAVYGLPRFVKDVPDHSLVNWAKAINYGKNLPPTSSETQIALIKLSRRLNLNVREVAVAALPDKEQNIKDLEKSDCVVIAWGNLLYEDLVETKAVVLSMDKCKRMIPELYTNVICIDVPDSDHKTTTHCNHFSNGSPLICNGVLTAVVSRQNPCNGSKPRICANVYKFRNWITTGIGLLGAHIPKLEEFTSYTKHMVWWGWRTTDKKYVTYSVGVILNEKVILTSYAVNLSNLMTVIDNEAKELQGFTVFGIPNLLREIPSSNSVYWKEAVCYKFEENPKPFEPQIALIKLSSKIQLNDKTAVAVELPTEEYIVSDKANCVVVGFGKNYSDKIVQIKAIIIRKDVCRNQIPNIYDEAICIDLPVDPDEDINHCSLYGDGAPLICNGILTCIVSWQKPCIHQVPRPCASVNYFRNWIQLRAEEFKSSSLNRIGSKIMCVFSLLANIGIASSAAV</sequence>
<dbReference type="Gene3D" id="2.40.10.10">
    <property type="entry name" value="Trypsin-like serine proteases"/>
    <property type="match status" value="5"/>
</dbReference>
<keyword evidence="6" id="KW-1185">Reference proteome</keyword>
<dbReference type="GO" id="GO:0006508">
    <property type="term" value="P:proteolysis"/>
    <property type="evidence" value="ECO:0007669"/>
    <property type="project" value="InterPro"/>
</dbReference>
<dbReference type="STRING" id="67801.A0A1B0BXQ0"/>
<feature type="signal peptide" evidence="3">
    <location>
        <begin position="1"/>
        <end position="18"/>
    </location>
</feature>
<evidence type="ECO:0000256" key="3">
    <source>
        <dbReference type="SAM" id="SignalP"/>
    </source>
</evidence>
<dbReference type="EMBL" id="JXJN01022291">
    <property type="status" value="NOT_ANNOTATED_CDS"/>
    <property type="molecule type" value="Genomic_DNA"/>
</dbReference>
<organism evidence="5 6">
    <name type="scientific">Glossina palpalis gambiensis</name>
    <dbReference type="NCBI Taxonomy" id="67801"/>
    <lineage>
        <taxon>Eukaryota</taxon>
        <taxon>Metazoa</taxon>
        <taxon>Ecdysozoa</taxon>
        <taxon>Arthropoda</taxon>
        <taxon>Hexapoda</taxon>
        <taxon>Insecta</taxon>
        <taxon>Pterygota</taxon>
        <taxon>Neoptera</taxon>
        <taxon>Endopterygota</taxon>
        <taxon>Diptera</taxon>
        <taxon>Brachycera</taxon>
        <taxon>Muscomorpha</taxon>
        <taxon>Hippoboscoidea</taxon>
        <taxon>Glossinidae</taxon>
        <taxon>Glossina</taxon>
    </lineage>
</organism>
<feature type="chain" id="PRO_5008405301" description="Peptidase S1 domain-containing protein" evidence="3">
    <location>
        <begin position="19"/>
        <end position="1018"/>
    </location>
</feature>
<keyword evidence="1" id="KW-1015">Disulfide bond</keyword>
<proteinExistence type="inferred from homology"/>
<protein>
    <recommendedName>
        <fullName evidence="4">Peptidase S1 domain-containing protein</fullName>
    </recommendedName>
</protein>
<feature type="domain" description="Peptidase S1" evidence="4">
    <location>
        <begin position="52"/>
        <end position="306"/>
    </location>
</feature>
<dbReference type="InterPro" id="IPR051487">
    <property type="entry name" value="Ser/Thr_Proteases_Immune/Dev"/>
</dbReference>
<dbReference type="InterPro" id="IPR009003">
    <property type="entry name" value="Peptidase_S1_PA"/>
</dbReference>
<evidence type="ECO:0000256" key="2">
    <source>
        <dbReference type="ARBA" id="ARBA00024195"/>
    </source>
</evidence>
<dbReference type="InterPro" id="IPR001254">
    <property type="entry name" value="Trypsin_dom"/>
</dbReference>
<feature type="domain" description="Peptidase S1" evidence="4">
    <location>
        <begin position="779"/>
        <end position="986"/>
    </location>
</feature>
<evidence type="ECO:0000259" key="4">
    <source>
        <dbReference type="PROSITE" id="PS50240"/>
    </source>
</evidence>
<evidence type="ECO:0000313" key="5">
    <source>
        <dbReference type="EnsemblMetazoa" id="GPPI043633-PA"/>
    </source>
</evidence>
<evidence type="ECO:0000256" key="1">
    <source>
        <dbReference type="ARBA" id="ARBA00023157"/>
    </source>
</evidence>
<reference evidence="5" key="2">
    <citation type="submission" date="2020-05" db="UniProtKB">
        <authorList>
            <consortium name="EnsemblMetazoa"/>
        </authorList>
    </citation>
    <scope>IDENTIFICATION</scope>
    <source>
        <strain evidence="5">IAEA</strain>
    </source>
</reference>
<dbReference type="GO" id="GO:0004252">
    <property type="term" value="F:serine-type endopeptidase activity"/>
    <property type="evidence" value="ECO:0007669"/>
    <property type="project" value="InterPro"/>
</dbReference>
<accession>A0A1B0BXQ0</accession>
<dbReference type="AlphaFoldDB" id="A0A1B0BXQ0"/>
<dbReference type="InterPro" id="IPR043504">
    <property type="entry name" value="Peptidase_S1_PA_chymotrypsin"/>
</dbReference>
<dbReference type="SMART" id="SM00020">
    <property type="entry name" value="Tryp_SPc"/>
    <property type="match status" value="1"/>
</dbReference>
<dbReference type="VEuPathDB" id="VectorBase:GPPI043633"/>
<keyword evidence="3" id="KW-0732">Signal</keyword>
<dbReference type="SUPFAM" id="SSF50494">
    <property type="entry name" value="Trypsin-like serine proteases"/>
    <property type="match status" value="4"/>
</dbReference>
<dbReference type="Pfam" id="PF00089">
    <property type="entry name" value="Trypsin"/>
    <property type="match status" value="4"/>
</dbReference>
<reference evidence="6" key="1">
    <citation type="submission" date="2015-01" db="EMBL/GenBank/DDBJ databases">
        <authorList>
            <person name="Aksoy S."/>
            <person name="Warren W."/>
            <person name="Wilson R.K."/>
        </authorList>
    </citation>
    <scope>NUCLEOTIDE SEQUENCE [LARGE SCALE GENOMIC DNA]</scope>
    <source>
        <strain evidence="6">IAEA</strain>
    </source>
</reference>
<comment type="similarity">
    <text evidence="2">Belongs to the peptidase S1 family. CLIP subfamily.</text>
</comment>
<dbReference type="Proteomes" id="UP000092460">
    <property type="component" value="Unassembled WGS sequence"/>
</dbReference>
<evidence type="ECO:0000313" key="6">
    <source>
        <dbReference type="Proteomes" id="UP000092460"/>
    </source>
</evidence>